<organism evidence="1">
    <name type="scientific">uncultured Chloroflexia bacterium</name>
    <dbReference type="NCBI Taxonomy" id="1672391"/>
    <lineage>
        <taxon>Bacteria</taxon>
        <taxon>Bacillati</taxon>
        <taxon>Chloroflexota</taxon>
        <taxon>Chloroflexia</taxon>
        <taxon>environmental samples</taxon>
    </lineage>
</organism>
<proteinExistence type="predicted"/>
<accession>A0A6J4JMZ2</accession>
<gene>
    <name evidence="1" type="ORF">AVDCRST_MAG93-3305</name>
</gene>
<evidence type="ECO:0000313" key="1">
    <source>
        <dbReference type="EMBL" id="CAA9282787.1"/>
    </source>
</evidence>
<feature type="non-terminal residue" evidence="1">
    <location>
        <position position="180"/>
    </location>
</feature>
<reference evidence="1" key="1">
    <citation type="submission" date="2020-02" db="EMBL/GenBank/DDBJ databases">
        <authorList>
            <person name="Meier V. D."/>
        </authorList>
    </citation>
    <scope>NUCLEOTIDE SEQUENCE</scope>
    <source>
        <strain evidence="1">AVDCRST_MAG93</strain>
    </source>
</reference>
<protein>
    <submittedName>
        <fullName evidence="1">Uncharacterized protein</fullName>
    </submittedName>
</protein>
<dbReference type="Pfam" id="PF14136">
    <property type="entry name" value="DUF4303"/>
    <property type="match status" value="1"/>
</dbReference>
<dbReference type="AlphaFoldDB" id="A0A6J4JMZ2"/>
<sequence>MVPGNFDFQQFQTTLLEEARVGFPGIQQQHRGETFYCFALYTYGERAYIFPTASTEEGLTQVARKYMAKDYNQGRTLDQLRRELRWSPCDSPLHSEGGSYCQRANEQLEPVPELLQALYDREHDSWEQSDKLIEQLDSIFLDVLKQLDAEGVFGRGEHRASVVVNLLMGDQSDESRLAYA</sequence>
<dbReference type="EMBL" id="CADCTR010001130">
    <property type="protein sequence ID" value="CAA9282787.1"/>
    <property type="molecule type" value="Genomic_DNA"/>
</dbReference>
<name>A0A6J4JMZ2_9CHLR</name>
<dbReference type="InterPro" id="IPR025409">
    <property type="entry name" value="DUF4303"/>
</dbReference>